<gene>
    <name evidence="1" type="ORF">S12H4_41025</name>
</gene>
<protein>
    <submittedName>
        <fullName evidence="1">Uncharacterized protein</fullName>
    </submittedName>
</protein>
<organism evidence="1">
    <name type="scientific">marine sediment metagenome</name>
    <dbReference type="NCBI Taxonomy" id="412755"/>
    <lineage>
        <taxon>unclassified sequences</taxon>
        <taxon>metagenomes</taxon>
        <taxon>ecological metagenomes</taxon>
    </lineage>
</organism>
<name>X1UZP7_9ZZZZ</name>
<dbReference type="PROSITE" id="PS51257">
    <property type="entry name" value="PROKAR_LIPOPROTEIN"/>
    <property type="match status" value="1"/>
</dbReference>
<sequence>MNKIALVIVSLILAMTVGLGGCVVTLPAPPEPPQEAASPETSSMPESFEDLTAQDIRDQVTILEWPTEAYIGEDITVRIKTGSEEFWAWLEQELIDRKKYDSIWLNPYYSLYLMPARGISVPPNHLRSYFRPLSNR</sequence>
<evidence type="ECO:0000313" key="1">
    <source>
        <dbReference type="EMBL" id="GAI97864.1"/>
    </source>
</evidence>
<dbReference type="EMBL" id="BARW01024959">
    <property type="protein sequence ID" value="GAI97864.1"/>
    <property type="molecule type" value="Genomic_DNA"/>
</dbReference>
<reference evidence="1" key="1">
    <citation type="journal article" date="2014" name="Front. Microbiol.">
        <title>High frequency of phylogenetically diverse reductive dehalogenase-homologous genes in deep subseafloor sedimentary metagenomes.</title>
        <authorList>
            <person name="Kawai M."/>
            <person name="Futagami T."/>
            <person name="Toyoda A."/>
            <person name="Takaki Y."/>
            <person name="Nishi S."/>
            <person name="Hori S."/>
            <person name="Arai W."/>
            <person name="Tsubouchi T."/>
            <person name="Morono Y."/>
            <person name="Uchiyama I."/>
            <person name="Ito T."/>
            <person name="Fujiyama A."/>
            <person name="Inagaki F."/>
            <person name="Takami H."/>
        </authorList>
    </citation>
    <scope>NUCLEOTIDE SEQUENCE</scope>
    <source>
        <strain evidence="1">Expedition CK06-06</strain>
    </source>
</reference>
<dbReference type="AlphaFoldDB" id="X1UZP7"/>
<comment type="caution">
    <text evidence="1">The sequence shown here is derived from an EMBL/GenBank/DDBJ whole genome shotgun (WGS) entry which is preliminary data.</text>
</comment>
<accession>X1UZP7</accession>
<proteinExistence type="predicted"/>